<dbReference type="Pfam" id="PF16187">
    <property type="entry name" value="Peptidase_M16_M"/>
    <property type="match status" value="1"/>
</dbReference>
<dbReference type="InterPro" id="IPR050626">
    <property type="entry name" value="Peptidase_M16"/>
</dbReference>
<dbReference type="GO" id="GO:0005829">
    <property type="term" value="C:cytosol"/>
    <property type="evidence" value="ECO:0007669"/>
    <property type="project" value="TreeGrafter"/>
</dbReference>
<dbReference type="Proteomes" id="UP000887566">
    <property type="component" value="Unplaced"/>
</dbReference>
<proteinExistence type="inferred from homology"/>
<evidence type="ECO:0000256" key="1">
    <source>
        <dbReference type="ARBA" id="ARBA00007261"/>
    </source>
</evidence>
<dbReference type="GO" id="GO:0051603">
    <property type="term" value="P:proteolysis involved in protein catabolic process"/>
    <property type="evidence" value="ECO:0007669"/>
    <property type="project" value="TreeGrafter"/>
</dbReference>
<keyword evidence="2" id="KW-0645">Protease</keyword>
<name>A0A914WWZ8_9BILA</name>
<dbReference type="GO" id="GO:0005739">
    <property type="term" value="C:mitochondrion"/>
    <property type="evidence" value="ECO:0007669"/>
    <property type="project" value="TreeGrafter"/>
</dbReference>
<keyword evidence="10" id="KW-1185">Reference proteome</keyword>
<dbReference type="SUPFAM" id="SSF63411">
    <property type="entry name" value="LuxS/MPP-like metallohydrolase"/>
    <property type="match status" value="4"/>
</dbReference>
<feature type="domain" description="Peptidase M16 C-terminal" evidence="7">
    <location>
        <begin position="73"/>
        <end position="251"/>
    </location>
</feature>
<dbReference type="Gene3D" id="3.30.830.10">
    <property type="entry name" value="Metalloenzyme, LuxS/M16 peptidase-like"/>
    <property type="match status" value="4"/>
</dbReference>
<evidence type="ECO:0000259" key="7">
    <source>
        <dbReference type="Pfam" id="PF05193"/>
    </source>
</evidence>
<dbReference type="GO" id="GO:0046872">
    <property type="term" value="F:metal ion binding"/>
    <property type="evidence" value="ECO:0007669"/>
    <property type="project" value="UniProtKB-KW"/>
</dbReference>
<evidence type="ECO:0000256" key="5">
    <source>
        <dbReference type="ARBA" id="ARBA00022833"/>
    </source>
</evidence>
<organism evidence="10 11">
    <name type="scientific">Plectus sambesii</name>
    <dbReference type="NCBI Taxonomy" id="2011161"/>
    <lineage>
        <taxon>Eukaryota</taxon>
        <taxon>Metazoa</taxon>
        <taxon>Ecdysozoa</taxon>
        <taxon>Nematoda</taxon>
        <taxon>Chromadorea</taxon>
        <taxon>Plectida</taxon>
        <taxon>Plectina</taxon>
        <taxon>Plectoidea</taxon>
        <taxon>Plectidae</taxon>
        <taxon>Plectus</taxon>
    </lineage>
</organism>
<comment type="similarity">
    <text evidence="1">Belongs to the peptidase M16 family.</text>
</comment>
<evidence type="ECO:0000256" key="4">
    <source>
        <dbReference type="ARBA" id="ARBA00022801"/>
    </source>
</evidence>
<dbReference type="Pfam" id="PF05193">
    <property type="entry name" value="Peptidase_M16_C"/>
    <property type="match status" value="1"/>
</dbReference>
<reference evidence="11" key="1">
    <citation type="submission" date="2022-11" db="UniProtKB">
        <authorList>
            <consortium name="WormBaseParasite"/>
        </authorList>
    </citation>
    <scope>IDENTIFICATION</scope>
</reference>
<dbReference type="InterPro" id="IPR032632">
    <property type="entry name" value="Peptidase_M16_M"/>
</dbReference>
<evidence type="ECO:0000256" key="2">
    <source>
        <dbReference type="ARBA" id="ARBA00022670"/>
    </source>
</evidence>
<evidence type="ECO:0000256" key="3">
    <source>
        <dbReference type="ARBA" id="ARBA00022723"/>
    </source>
</evidence>
<protein>
    <submittedName>
        <fullName evidence="11">Insulin-degrading enzyme</fullName>
    </submittedName>
</protein>
<dbReference type="InterPro" id="IPR011249">
    <property type="entry name" value="Metalloenz_LuxS/M16"/>
</dbReference>
<dbReference type="WBParaSite" id="PSAMB.scaffold5158size12475.g26010.t1">
    <property type="protein sequence ID" value="PSAMB.scaffold5158size12475.g26010.t1"/>
    <property type="gene ID" value="PSAMB.scaffold5158size12475.g26010"/>
</dbReference>
<keyword evidence="3" id="KW-0479">Metal-binding</keyword>
<keyword evidence="4" id="KW-0378">Hydrolase</keyword>
<dbReference type="InterPro" id="IPR007863">
    <property type="entry name" value="Peptidase_M16_C"/>
</dbReference>
<keyword evidence="5" id="KW-0862">Zinc</keyword>
<feature type="domain" description="Coenzyme PQQ synthesis protein F-like C-terminal lobe" evidence="9">
    <location>
        <begin position="653"/>
        <end position="751"/>
    </location>
</feature>
<dbReference type="GO" id="GO:0043171">
    <property type="term" value="P:peptide catabolic process"/>
    <property type="evidence" value="ECO:0007669"/>
    <property type="project" value="TreeGrafter"/>
</dbReference>
<evidence type="ECO:0000256" key="6">
    <source>
        <dbReference type="ARBA" id="ARBA00023049"/>
    </source>
</evidence>
<dbReference type="PANTHER" id="PTHR43690:SF18">
    <property type="entry name" value="INSULIN-DEGRADING ENZYME-RELATED"/>
    <property type="match status" value="1"/>
</dbReference>
<keyword evidence="6" id="KW-0482">Metalloprotease</keyword>
<accession>A0A914WWZ8</accession>
<dbReference type="Pfam" id="PF22456">
    <property type="entry name" value="PqqF-like_C_4"/>
    <property type="match status" value="1"/>
</dbReference>
<dbReference type="AlphaFoldDB" id="A0A914WWZ8"/>
<dbReference type="InterPro" id="IPR054734">
    <property type="entry name" value="PqqF-like_C_4"/>
</dbReference>
<dbReference type="GO" id="GO:0004222">
    <property type="term" value="F:metalloendopeptidase activity"/>
    <property type="evidence" value="ECO:0007669"/>
    <property type="project" value="TreeGrafter"/>
</dbReference>
<evidence type="ECO:0000313" key="10">
    <source>
        <dbReference type="Proteomes" id="UP000887566"/>
    </source>
</evidence>
<dbReference type="PANTHER" id="PTHR43690">
    <property type="entry name" value="NARDILYSIN"/>
    <property type="match status" value="1"/>
</dbReference>
<feature type="domain" description="Peptidase M16 middle/third" evidence="8">
    <location>
        <begin position="257"/>
        <end position="544"/>
    </location>
</feature>
<sequence>GALDRFAQFFIAPHFTESAIERECHAIDSEHRDKIMNDNSRRIMVEKTLSSADHDWSMFTAGNIETLPAECKTRKAVIDFYQKEYSANIMILCIVGKYLLEELENLVVDMFADIANKQVELKRWNHPYTIDKLGSAVQIVPVAEVRDLRLMFATPDLRTYYRSKPDAYIAYILQHEGNEWLFADLKIRGWISELKASAFSPARGFGFFYVDIELTKEGEYEIENVILKIFEAIGVIKRQRPQKWLHDELKQLNEIFFRFKSKERPMGLAQGASVDMQHFPVEDVLYYNTRMDQYRPDLIEMVLNWLVPENMNYEVISRQFHGQEGNQIEKWFGTEYQKKKLNPNFMTACRKALDVESTNLIPPKKNDFIPTNFELKQTEDESKCKIPSLIRDDNFTRVWFLQDRKFNRPRCCTYFKFGCIGLLTGNPTKEVIANMFVNCLCDTLHAYTFNASQTGLHCKFSLAPDANGVTLEVWGFCEKQPEFIRMLVKYFANFKPDPKRFEELKDEYRLTLKNHEYEEPREQMPYYSNRLLTEDRVWFHEQLIDVIHEVTIDTVNQFINELLSAIHVEALIHGNATKEDAIAIVDSVLEILTSARSIRPLFASELKLPREYRIDGGQMYIFEAVNETQPNSAVEILLQAGAAEADNVVLLQLLKQIFAEPMFDTLRTHEQLGYFVACQMRWSNGTIGLKLVVQGEPDPTYLEERVEIWLNTMRDNIVQMSEEEFQTHIDSLLSDKLEDYNRLIELADTFWSEILDREYNFNRQENECEHLRKVKKTDILKYFDQVISISARERRKMVIKIYSESHWRSRQADFCSNYEKMTEQIGDVRITDGLKVNKPRLITDVTTFRNSLTLDCRVKPAIDIRSAGKRYLGSYSSLSSMLEQSVDSKSAATLTANRLSV</sequence>
<evidence type="ECO:0000313" key="11">
    <source>
        <dbReference type="WBParaSite" id="PSAMB.scaffold5158size12475.g26010.t1"/>
    </source>
</evidence>
<evidence type="ECO:0000259" key="8">
    <source>
        <dbReference type="Pfam" id="PF16187"/>
    </source>
</evidence>
<evidence type="ECO:0000259" key="9">
    <source>
        <dbReference type="Pfam" id="PF22456"/>
    </source>
</evidence>
<dbReference type="FunFam" id="3.30.830.10:FF:000005">
    <property type="entry name" value="nardilysin isoform X1"/>
    <property type="match status" value="1"/>
</dbReference>